<keyword evidence="3" id="KW-1185">Reference proteome</keyword>
<name>A0AAV2CN95_9ROSI</name>
<protein>
    <submittedName>
        <fullName evidence="2">Uncharacterized protein</fullName>
    </submittedName>
</protein>
<dbReference type="PANTHER" id="PTHR36747:SF1">
    <property type="entry name" value="HYDROXYPROLINE-RICH GLYCOPROTEIN FAMILY PROTEIN"/>
    <property type="match status" value="1"/>
</dbReference>
<dbReference type="EMBL" id="OZ034813">
    <property type="protein sequence ID" value="CAL1357641.1"/>
    <property type="molecule type" value="Genomic_DNA"/>
</dbReference>
<dbReference type="AlphaFoldDB" id="A0AAV2CN95"/>
<reference evidence="2 3" key="1">
    <citation type="submission" date="2024-04" db="EMBL/GenBank/DDBJ databases">
        <authorList>
            <person name="Fracassetti M."/>
        </authorList>
    </citation>
    <scope>NUCLEOTIDE SEQUENCE [LARGE SCALE GENOMIC DNA]</scope>
</reference>
<feature type="region of interest" description="Disordered" evidence="1">
    <location>
        <begin position="81"/>
        <end position="122"/>
    </location>
</feature>
<evidence type="ECO:0000313" key="3">
    <source>
        <dbReference type="Proteomes" id="UP001497516"/>
    </source>
</evidence>
<dbReference type="Proteomes" id="UP001497516">
    <property type="component" value="Chromosome 1"/>
</dbReference>
<organism evidence="2 3">
    <name type="scientific">Linum trigynum</name>
    <dbReference type="NCBI Taxonomy" id="586398"/>
    <lineage>
        <taxon>Eukaryota</taxon>
        <taxon>Viridiplantae</taxon>
        <taxon>Streptophyta</taxon>
        <taxon>Embryophyta</taxon>
        <taxon>Tracheophyta</taxon>
        <taxon>Spermatophyta</taxon>
        <taxon>Magnoliopsida</taxon>
        <taxon>eudicotyledons</taxon>
        <taxon>Gunneridae</taxon>
        <taxon>Pentapetalae</taxon>
        <taxon>rosids</taxon>
        <taxon>fabids</taxon>
        <taxon>Malpighiales</taxon>
        <taxon>Linaceae</taxon>
        <taxon>Linum</taxon>
    </lineage>
</organism>
<accession>A0AAV2CN95</accession>
<proteinExistence type="predicted"/>
<sequence length="122" mass="12918">MEEVIVENKLIQSNQTSAVISQLESTVQQQSSSLESDEVISSGARELCKSSGGGGDNIPVLVPLQVPKAFKYPERYRSPTDAMVSPITRGLMGRKRSGGGEGAPLPLPPIGTNLPQKLQAAD</sequence>
<evidence type="ECO:0000313" key="2">
    <source>
        <dbReference type="EMBL" id="CAL1357641.1"/>
    </source>
</evidence>
<dbReference type="PANTHER" id="PTHR36747">
    <property type="entry name" value="HYDROXYPROLINE-RICH GLYCOPROTEIN FAMILY PROTEIN"/>
    <property type="match status" value="1"/>
</dbReference>
<evidence type="ECO:0000256" key="1">
    <source>
        <dbReference type="SAM" id="MobiDB-lite"/>
    </source>
</evidence>
<gene>
    <name evidence="2" type="ORF">LTRI10_LOCUS5254</name>
</gene>